<dbReference type="EMBL" id="JAVRIE010000003">
    <property type="protein sequence ID" value="MDT0582697.1"/>
    <property type="molecule type" value="Genomic_DNA"/>
</dbReference>
<keyword evidence="4" id="KW-0808">Transferase</keyword>
<proteinExistence type="inferred from homology"/>
<dbReference type="Proteomes" id="UP001249020">
    <property type="component" value="Unassembled WGS sequence"/>
</dbReference>
<organism evidence="4 5">
    <name type="scientific">Brumicola blandensis</name>
    <dbReference type="NCBI Taxonomy" id="3075611"/>
    <lineage>
        <taxon>Bacteria</taxon>
        <taxon>Pseudomonadati</taxon>
        <taxon>Pseudomonadota</taxon>
        <taxon>Gammaproteobacteria</taxon>
        <taxon>Alteromonadales</taxon>
        <taxon>Alteromonadaceae</taxon>
        <taxon>Brumicola</taxon>
    </lineage>
</organism>
<name>A0AAW8R2Y6_9ALTE</name>
<evidence type="ECO:0000313" key="4">
    <source>
        <dbReference type="EMBL" id="MDT0582697.1"/>
    </source>
</evidence>
<reference evidence="4 5" key="1">
    <citation type="submission" date="2023-09" db="EMBL/GenBank/DDBJ databases">
        <authorList>
            <person name="Rey-Velasco X."/>
        </authorList>
    </citation>
    <scope>NUCLEOTIDE SEQUENCE [LARGE SCALE GENOMIC DNA]</scope>
    <source>
        <strain evidence="4 5">W409</strain>
    </source>
</reference>
<dbReference type="PANTHER" id="PTHR30576:SF10">
    <property type="entry name" value="SLL5057 PROTEIN"/>
    <property type="match status" value="1"/>
</dbReference>
<keyword evidence="2" id="KW-0812">Transmembrane</keyword>
<evidence type="ECO:0000313" key="5">
    <source>
        <dbReference type="Proteomes" id="UP001249020"/>
    </source>
</evidence>
<gene>
    <name evidence="4" type="ORF">RM544_09095</name>
</gene>
<feature type="domain" description="Bacterial sugar transferase" evidence="3">
    <location>
        <begin position="3"/>
        <end position="173"/>
    </location>
</feature>
<comment type="caution">
    <text evidence="4">The sequence shown here is derived from an EMBL/GenBank/DDBJ whole genome shotgun (WGS) entry which is preliminary data.</text>
</comment>
<keyword evidence="5" id="KW-1185">Reference proteome</keyword>
<dbReference type="PANTHER" id="PTHR30576">
    <property type="entry name" value="COLANIC BIOSYNTHESIS UDP-GLUCOSE LIPID CARRIER TRANSFERASE"/>
    <property type="match status" value="1"/>
</dbReference>
<protein>
    <submittedName>
        <fullName evidence="4">Sugar transferase</fullName>
        <ecNumber evidence="4">2.7.8.-</ecNumber>
    </submittedName>
</protein>
<evidence type="ECO:0000259" key="3">
    <source>
        <dbReference type="Pfam" id="PF02397"/>
    </source>
</evidence>
<sequence>MIRTLDLIFSFLGLVFLLPVMAIISILIMAFDGPAIFSQKRLGRNKRVFTLYKFRTMKLNTESKASHLVASSSITGIGKFLRKTKLDELPQLFNVLTGEMSLVGPRPNLESQKELINERDVKNVFNVRPGITGLAQINHIDMSNPKKLATTDSEMIANLTIRSYFYYILKTITGGGAGDAVK</sequence>
<accession>A0AAW8R2Y6</accession>
<keyword evidence="2" id="KW-1133">Transmembrane helix</keyword>
<evidence type="ECO:0000256" key="1">
    <source>
        <dbReference type="ARBA" id="ARBA00006464"/>
    </source>
</evidence>
<dbReference type="InterPro" id="IPR003362">
    <property type="entry name" value="Bact_transf"/>
</dbReference>
<evidence type="ECO:0000256" key="2">
    <source>
        <dbReference type="SAM" id="Phobius"/>
    </source>
</evidence>
<feature type="transmembrane region" description="Helical" evidence="2">
    <location>
        <begin position="7"/>
        <end position="31"/>
    </location>
</feature>
<dbReference type="EC" id="2.7.8.-" evidence="4"/>
<keyword evidence="2" id="KW-0472">Membrane</keyword>
<dbReference type="RefSeq" id="WP_311361475.1">
    <property type="nucleotide sequence ID" value="NZ_JAVRIE010000003.1"/>
</dbReference>
<dbReference type="GO" id="GO:0016780">
    <property type="term" value="F:phosphotransferase activity, for other substituted phosphate groups"/>
    <property type="evidence" value="ECO:0007669"/>
    <property type="project" value="TreeGrafter"/>
</dbReference>
<dbReference type="AlphaFoldDB" id="A0AAW8R2Y6"/>
<dbReference type="Pfam" id="PF02397">
    <property type="entry name" value="Bac_transf"/>
    <property type="match status" value="1"/>
</dbReference>
<comment type="similarity">
    <text evidence="1">Belongs to the bacterial sugar transferase family.</text>
</comment>